<accession>A0A8S1JFR1</accession>
<dbReference type="GO" id="GO:0006979">
    <property type="term" value="P:response to oxidative stress"/>
    <property type="evidence" value="ECO:0007669"/>
    <property type="project" value="TreeGrafter"/>
</dbReference>
<dbReference type="CDD" id="cd03015">
    <property type="entry name" value="PRX_Typ2cys"/>
    <property type="match status" value="1"/>
</dbReference>
<evidence type="ECO:0000256" key="1">
    <source>
        <dbReference type="ARBA" id="ARBA00009796"/>
    </source>
</evidence>
<keyword evidence="7" id="KW-0676">Redox-active center</keyword>
<comment type="catalytic activity">
    <reaction evidence="9">
        <text>a hydroperoxide + [thioredoxin]-dithiol = an alcohol + [thioredoxin]-disulfide + H2O</text>
        <dbReference type="Rhea" id="RHEA:62620"/>
        <dbReference type="Rhea" id="RHEA-COMP:10698"/>
        <dbReference type="Rhea" id="RHEA-COMP:10700"/>
        <dbReference type="ChEBI" id="CHEBI:15377"/>
        <dbReference type="ChEBI" id="CHEBI:29950"/>
        <dbReference type="ChEBI" id="CHEBI:30879"/>
        <dbReference type="ChEBI" id="CHEBI:35924"/>
        <dbReference type="ChEBI" id="CHEBI:50058"/>
        <dbReference type="EC" id="1.11.1.24"/>
    </reaction>
</comment>
<dbReference type="InterPro" id="IPR013766">
    <property type="entry name" value="Thioredoxin_domain"/>
</dbReference>
<keyword evidence="10" id="KW-0732">Signal</keyword>
<dbReference type="PANTHER" id="PTHR10681:SF176">
    <property type="entry name" value="THIOREDOXIN DOMAIN-CONTAINING PROTEIN"/>
    <property type="match status" value="1"/>
</dbReference>
<proteinExistence type="inferred from homology"/>
<evidence type="ECO:0000256" key="2">
    <source>
        <dbReference type="ARBA" id="ARBA00013017"/>
    </source>
</evidence>
<sequence>MGAARPITISFLACLPLILASASQSPSGETFWGAPRGPGALVPRRPAPNFTATAVVGEKFETVSVSDYLGKWLVLLFYPFDFTFVCPTELVAFSEASEKFAAVNTKVVAISTDSHHTHLAWVRTPRNQGGLGAVNFPLVADISKRISYNYGVLVEDEDDVLYGAALRGIFLIDPNGTIRSTQVNDESVGRNVDEVVRLVQAFQYADEHGEGCPANWKPGDDTVKPDPDGSKAFFASWSAQHVE</sequence>
<feature type="signal peptide" evidence="10">
    <location>
        <begin position="1"/>
        <end position="22"/>
    </location>
</feature>
<reference evidence="12" key="1">
    <citation type="submission" date="2020-12" db="EMBL/GenBank/DDBJ databases">
        <authorList>
            <person name="Iha C."/>
        </authorList>
    </citation>
    <scope>NUCLEOTIDE SEQUENCE</scope>
</reference>
<dbReference type="Proteomes" id="UP000708148">
    <property type="component" value="Unassembled WGS sequence"/>
</dbReference>
<evidence type="ECO:0000259" key="11">
    <source>
        <dbReference type="PROSITE" id="PS51352"/>
    </source>
</evidence>
<dbReference type="InterPro" id="IPR050217">
    <property type="entry name" value="Peroxiredoxin"/>
</dbReference>
<feature type="domain" description="Thioredoxin" evidence="11">
    <location>
        <begin position="41"/>
        <end position="204"/>
    </location>
</feature>
<evidence type="ECO:0000256" key="10">
    <source>
        <dbReference type="SAM" id="SignalP"/>
    </source>
</evidence>
<dbReference type="Pfam" id="PF10417">
    <property type="entry name" value="1-cysPrx_C"/>
    <property type="match status" value="1"/>
</dbReference>
<dbReference type="SUPFAM" id="SSF52833">
    <property type="entry name" value="Thioredoxin-like"/>
    <property type="match status" value="1"/>
</dbReference>
<dbReference type="AlphaFoldDB" id="A0A8S1JFR1"/>
<dbReference type="GO" id="GO:0005829">
    <property type="term" value="C:cytosol"/>
    <property type="evidence" value="ECO:0007669"/>
    <property type="project" value="TreeGrafter"/>
</dbReference>
<dbReference type="Pfam" id="PF00578">
    <property type="entry name" value="AhpC-TSA"/>
    <property type="match status" value="1"/>
</dbReference>
<keyword evidence="6" id="KW-1015">Disulfide bond</keyword>
<dbReference type="InterPro" id="IPR019479">
    <property type="entry name" value="Peroxiredoxin_C"/>
</dbReference>
<keyword evidence="5" id="KW-0560">Oxidoreductase</keyword>
<evidence type="ECO:0000256" key="4">
    <source>
        <dbReference type="ARBA" id="ARBA00022862"/>
    </source>
</evidence>
<dbReference type="GO" id="GO:0042744">
    <property type="term" value="P:hydrogen peroxide catabolic process"/>
    <property type="evidence" value="ECO:0007669"/>
    <property type="project" value="TreeGrafter"/>
</dbReference>
<protein>
    <recommendedName>
        <fullName evidence="2">thioredoxin-dependent peroxiredoxin</fullName>
        <ecNumber evidence="2">1.11.1.24</ecNumber>
    </recommendedName>
</protein>
<dbReference type="Gene3D" id="3.40.30.10">
    <property type="entry name" value="Glutaredoxin"/>
    <property type="match status" value="1"/>
</dbReference>
<name>A0A8S1JFR1_9CHLO</name>
<dbReference type="EC" id="1.11.1.24" evidence="2"/>
<keyword evidence="13" id="KW-1185">Reference proteome</keyword>
<evidence type="ECO:0000256" key="3">
    <source>
        <dbReference type="ARBA" id="ARBA00022559"/>
    </source>
</evidence>
<dbReference type="InterPro" id="IPR000866">
    <property type="entry name" value="AhpC/TSA"/>
</dbReference>
<evidence type="ECO:0000256" key="5">
    <source>
        <dbReference type="ARBA" id="ARBA00023002"/>
    </source>
</evidence>
<keyword evidence="3" id="KW-0575">Peroxidase</keyword>
<dbReference type="PANTHER" id="PTHR10681">
    <property type="entry name" value="THIOREDOXIN PEROXIDASE"/>
    <property type="match status" value="1"/>
</dbReference>
<dbReference type="InterPro" id="IPR036249">
    <property type="entry name" value="Thioredoxin-like_sf"/>
</dbReference>
<comment type="function">
    <text evidence="8">Thiol-specific peroxidase that catalyzes the reduction of hydrogen peroxide and organic hydroperoxides to water and alcohols, respectively. Plays a role in cell protection against oxidative stress by detoxifying peroxides. May be an antioxidant enzyme particularly in the developing shoot and photosynthesizing leaf.</text>
</comment>
<evidence type="ECO:0000256" key="6">
    <source>
        <dbReference type="ARBA" id="ARBA00023157"/>
    </source>
</evidence>
<evidence type="ECO:0000313" key="13">
    <source>
        <dbReference type="Proteomes" id="UP000708148"/>
    </source>
</evidence>
<gene>
    <name evidence="12" type="ORF">OSTQU699_LOCUS10681</name>
</gene>
<comment type="similarity">
    <text evidence="1">Belongs to the peroxiredoxin family. AhpC/Prx1 subfamily.</text>
</comment>
<dbReference type="PROSITE" id="PS51352">
    <property type="entry name" value="THIOREDOXIN_2"/>
    <property type="match status" value="1"/>
</dbReference>
<dbReference type="GO" id="GO:0008379">
    <property type="term" value="F:thioredoxin peroxidase activity"/>
    <property type="evidence" value="ECO:0007669"/>
    <property type="project" value="TreeGrafter"/>
</dbReference>
<evidence type="ECO:0000256" key="9">
    <source>
        <dbReference type="ARBA" id="ARBA00049091"/>
    </source>
</evidence>
<evidence type="ECO:0000256" key="7">
    <source>
        <dbReference type="ARBA" id="ARBA00023284"/>
    </source>
</evidence>
<dbReference type="EMBL" id="CAJHUC010003090">
    <property type="protein sequence ID" value="CAD7705326.1"/>
    <property type="molecule type" value="Genomic_DNA"/>
</dbReference>
<dbReference type="GO" id="GO:0045454">
    <property type="term" value="P:cell redox homeostasis"/>
    <property type="evidence" value="ECO:0007669"/>
    <property type="project" value="TreeGrafter"/>
</dbReference>
<comment type="caution">
    <text evidence="12">The sequence shown here is derived from an EMBL/GenBank/DDBJ whole genome shotgun (WGS) entry which is preliminary data.</text>
</comment>
<dbReference type="FunFam" id="3.40.30.10:FF:000003">
    <property type="entry name" value="Peroxiredoxin 1"/>
    <property type="match status" value="1"/>
</dbReference>
<keyword evidence="4" id="KW-0049">Antioxidant</keyword>
<dbReference type="GO" id="GO:0033554">
    <property type="term" value="P:cellular response to stress"/>
    <property type="evidence" value="ECO:0007669"/>
    <property type="project" value="TreeGrafter"/>
</dbReference>
<evidence type="ECO:0000313" key="12">
    <source>
        <dbReference type="EMBL" id="CAD7705326.1"/>
    </source>
</evidence>
<feature type="chain" id="PRO_5035926953" description="thioredoxin-dependent peroxiredoxin" evidence="10">
    <location>
        <begin position="23"/>
        <end position="243"/>
    </location>
</feature>
<evidence type="ECO:0000256" key="8">
    <source>
        <dbReference type="ARBA" id="ARBA00045169"/>
    </source>
</evidence>
<organism evidence="12 13">
    <name type="scientific">Ostreobium quekettii</name>
    <dbReference type="NCBI Taxonomy" id="121088"/>
    <lineage>
        <taxon>Eukaryota</taxon>
        <taxon>Viridiplantae</taxon>
        <taxon>Chlorophyta</taxon>
        <taxon>core chlorophytes</taxon>
        <taxon>Ulvophyceae</taxon>
        <taxon>TCBD clade</taxon>
        <taxon>Bryopsidales</taxon>
        <taxon>Ostreobineae</taxon>
        <taxon>Ostreobiaceae</taxon>
        <taxon>Ostreobium</taxon>
    </lineage>
</organism>
<dbReference type="OrthoDB" id="185659at2759"/>